<name>A0A1T4T647_9HYPH</name>
<reference evidence="2" key="1">
    <citation type="submission" date="2017-02" db="EMBL/GenBank/DDBJ databases">
        <authorList>
            <person name="Varghese N."/>
            <person name="Submissions S."/>
        </authorList>
    </citation>
    <scope>NUCLEOTIDE SEQUENCE [LARGE SCALE GENOMIC DNA]</scope>
    <source>
        <strain evidence="2">ATCC 27094</strain>
    </source>
</reference>
<evidence type="ECO:0000313" key="1">
    <source>
        <dbReference type="EMBL" id="SKA35922.1"/>
    </source>
</evidence>
<dbReference type="AlphaFoldDB" id="A0A1T4T647"/>
<gene>
    <name evidence="1" type="ORF">SAMN02745126_05747</name>
</gene>
<evidence type="ECO:0000313" key="2">
    <source>
        <dbReference type="Proteomes" id="UP000190092"/>
    </source>
</evidence>
<sequence length="191" mass="20028">MSNIPSWKGVKLTGRGGRMFDAALGEYMRRIWKLGFGFAGLGLLAMAGALLVVPGIAAANPFFANQTGQPCTACHVPGQEQKGLQGLNAAGQAFKNCGFKVGCTANGATQTKTTEHNDGLATFTNTCSAGQTRWVVLRPGLNDASRDIALMLDPGSRQKVAVSKGTTYAAACGNAPGNGQQFFWIRLDLAM</sequence>
<dbReference type="Proteomes" id="UP000190092">
    <property type="component" value="Unassembled WGS sequence"/>
</dbReference>
<proteinExistence type="predicted"/>
<accession>A0A1T4T647</accession>
<dbReference type="EMBL" id="FUWJ01000013">
    <property type="protein sequence ID" value="SKA35922.1"/>
    <property type="molecule type" value="Genomic_DNA"/>
</dbReference>
<protein>
    <submittedName>
        <fullName evidence="1">Uncharacterized protein</fullName>
    </submittedName>
</protein>
<organism evidence="1 2">
    <name type="scientific">Enhydrobacter aerosaccus</name>
    <dbReference type="NCBI Taxonomy" id="225324"/>
    <lineage>
        <taxon>Bacteria</taxon>
        <taxon>Pseudomonadati</taxon>
        <taxon>Pseudomonadota</taxon>
        <taxon>Alphaproteobacteria</taxon>
        <taxon>Hyphomicrobiales</taxon>
        <taxon>Enhydrobacter</taxon>
    </lineage>
</organism>
<keyword evidence="2" id="KW-1185">Reference proteome</keyword>